<accession>A0ABP1HX21</accession>
<protein>
    <submittedName>
        <fullName evidence="1">Hypothetical_protein</fullName>
    </submittedName>
</protein>
<organism evidence="1 3">
    <name type="scientific">Hexamita inflata</name>
    <dbReference type="NCBI Taxonomy" id="28002"/>
    <lineage>
        <taxon>Eukaryota</taxon>
        <taxon>Metamonada</taxon>
        <taxon>Diplomonadida</taxon>
        <taxon>Hexamitidae</taxon>
        <taxon>Hexamitinae</taxon>
        <taxon>Hexamita</taxon>
    </lineage>
</organism>
<evidence type="ECO:0000313" key="3">
    <source>
        <dbReference type="Proteomes" id="UP001642409"/>
    </source>
</evidence>
<name>A0ABP1HX21_9EUKA</name>
<keyword evidence="3" id="KW-1185">Reference proteome</keyword>
<evidence type="ECO:0000313" key="2">
    <source>
        <dbReference type="EMBL" id="CAL6004084.1"/>
    </source>
</evidence>
<comment type="caution">
    <text evidence="1">The sequence shown here is derived from an EMBL/GenBank/DDBJ whole genome shotgun (WGS) entry which is preliminary data.</text>
</comment>
<evidence type="ECO:0000313" key="1">
    <source>
        <dbReference type="EMBL" id="CAL6004064.1"/>
    </source>
</evidence>
<dbReference type="EMBL" id="CAXDID020000048">
    <property type="protein sequence ID" value="CAL6004064.1"/>
    <property type="molecule type" value="Genomic_DNA"/>
</dbReference>
<sequence length="298" mass="35422">MYLLCVIQHLFNIRQLFYITSQQKINTRIEFNFFDPRLHTSKKLIQTAEEIYSLIEQLLERGLGRSQALGIFLVSLIPKINWALRIEDYVKETIQDYKRIDELMAQTFYLITNPRQFTEEDFMGEQRQITIQNFINIMSAPLNRNGFNSILPGRNFETSKQRTNSMLPSNYNTKTCSSNSKNTMNNKIAQRQLLTWIRLQHRFYTNIMTLQTWNFKEQSTSCLTLTLQNRGIMLIYVHYVIINMTKINKIDHRKHNRSPTKERKLTSTHNTYVKQIKTRNTYPIKNTNTITNTNQYNP</sequence>
<dbReference type="Proteomes" id="UP001642409">
    <property type="component" value="Unassembled WGS sequence"/>
</dbReference>
<reference evidence="1 3" key="1">
    <citation type="submission" date="2024-07" db="EMBL/GenBank/DDBJ databases">
        <authorList>
            <person name="Akdeniz Z."/>
        </authorList>
    </citation>
    <scope>NUCLEOTIDE SEQUENCE [LARGE SCALE GENOMIC DNA]</scope>
</reference>
<dbReference type="EMBL" id="CAXDID020000048">
    <property type="protein sequence ID" value="CAL6004084.1"/>
    <property type="molecule type" value="Genomic_DNA"/>
</dbReference>
<gene>
    <name evidence="1" type="ORF">HINF_LOCUS18705</name>
    <name evidence="2" type="ORF">HINF_LOCUS18715</name>
</gene>
<proteinExistence type="predicted"/>